<reference evidence="4 5" key="1">
    <citation type="submission" date="2019-10" db="EMBL/GenBank/DDBJ databases">
        <title>Draft Genome Sequence of the Caffeine Degrading Methylotroph Methylorubrum populi PINKEL.</title>
        <authorList>
            <person name="Dawson S.C."/>
            <person name="Zhang X."/>
            <person name="Wright M.E."/>
            <person name="Sharma G."/>
            <person name="Langner J.T."/>
            <person name="Ditty J.L."/>
            <person name="Subuyuj G.A."/>
        </authorList>
    </citation>
    <scope>NUCLEOTIDE SEQUENCE [LARGE SCALE GENOMIC DNA]</scope>
    <source>
        <strain evidence="4 5">Pinkel</strain>
    </source>
</reference>
<evidence type="ECO:0000256" key="1">
    <source>
        <dbReference type="ARBA" id="ARBA00009766"/>
    </source>
</evidence>
<comment type="caution">
    <text evidence="4">The sequence shown here is derived from an EMBL/GenBank/DDBJ whole genome shotgun (WGS) entry which is preliminary data.</text>
</comment>
<dbReference type="GO" id="GO:0007155">
    <property type="term" value="P:cell adhesion"/>
    <property type="evidence" value="ECO:0007669"/>
    <property type="project" value="InterPro"/>
</dbReference>
<dbReference type="EMBL" id="WEKV01000020">
    <property type="protein sequence ID" value="KAB7782671.1"/>
    <property type="molecule type" value="Genomic_DNA"/>
</dbReference>
<dbReference type="Pfam" id="PF07012">
    <property type="entry name" value="Curlin_rpt"/>
    <property type="match status" value="1"/>
</dbReference>
<feature type="chain" id="PRO_5032840780" description="Curlin" evidence="3">
    <location>
        <begin position="24"/>
        <end position="119"/>
    </location>
</feature>
<name>A0A833J3C6_9HYPH</name>
<evidence type="ECO:0000313" key="4">
    <source>
        <dbReference type="EMBL" id="KAB7782671.1"/>
    </source>
</evidence>
<evidence type="ECO:0000256" key="2">
    <source>
        <dbReference type="ARBA" id="ARBA00022729"/>
    </source>
</evidence>
<evidence type="ECO:0000256" key="3">
    <source>
        <dbReference type="SAM" id="SignalP"/>
    </source>
</evidence>
<evidence type="ECO:0000313" key="5">
    <source>
        <dbReference type="Proteomes" id="UP000469949"/>
    </source>
</evidence>
<evidence type="ECO:0008006" key="6">
    <source>
        <dbReference type="Google" id="ProtNLM"/>
    </source>
</evidence>
<proteinExistence type="inferred from homology"/>
<gene>
    <name evidence="4" type="ORF">F8B43_5426</name>
</gene>
<keyword evidence="2 3" id="KW-0732">Signal</keyword>
<dbReference type="InterPro" id="IPR009742">
    <property type="entry name" value="Curlin_rpt"/>
</dbReference>
<accession>A0A833J3C6</accession>
<dbReference type="AlphaFoldDB" id="A0A833J3C6"/>
<feature type="signal peptide" evidence="3">
    <location>
        <begin position="1"/>
        <end position="23"/>
    </location>
</feature>
<dbReference type="GO" id="GO:0009289">
    <property type="term" value="C:pilus"/>
    <property type="evidence" value="ECO:0007669"/>
    <property type="project" value="InterPro"/>
</dbReference>
<protein>
    <recommendedName>
        <fullName evidence="6">Curlin</fullName>
    </recommendedName>
</protein>
<dbReference type="Proteomes" id="UP000469949">
    <property type="component" value="Unassembled WGS sequence"/>
</dbReference>
<organism evidence="4 5">
    <name type="scientific">Methylorubrum populi</name>
    <dbReference type="NCBI Taxonomy" id="223967"/>
    <lineage>
        <taxon>Bacteria</taxon>
        <taxon>Pseudomonadati</taxon>
        <taxon>Pseudomonadota</taxon>
        <taxon>Alphaproteobacteria</taxon>
        <taxon>Hyphomicrobiales</taxon>
        <taxon>Methylobacteriaceae</taxon>
        <taxon>Methylorubrum</taxon>
    </lineage>
</organism>
<comment type="similarity">
    <text evidence="1">Belongs to the CsgA/CsgB family.</text>
</comment>
<sequence length="119" mass="12554">MLKIVSAVAFSAALIQLAAPASAQDLSALMARSDATMQDIENSALRNTMNRTSASLDTPAPTGMQGNAFYGVQDGQYNRIDATQTGTGNLIRITQTGLSNAAVMTQSGSFNQIILRQSR</sequence>